<proteinExistence type="inferred from homology"/>
<evidence type="ECO:0000256" key="5">
    <source>
        <dbReference type="ARBA" id="ARBA00023125"/>
    </source>
</evidence>
<dbReference type="Ensembl" id="ENSACAT00000007826.4">
    <property type="protein sequence ID" value="ENSACAP00000007662.3"/>
    <property type="gene ID" value="ENSACAG00000007837.4"/>
</dbReference>
<evidence type="ECO:0000256" key="3">
    <source>
        <dbReference type="ARBA" id="ARBA00022454"/>
    </source>
</evidence>
<dbReference type="OrthoDB" id="342190at2759"/>
<evidence type="ECO:0000256" key="4">
    <source>
        <dbReference type="ARBA" id="ARBA00022895"/>
    </source>
</evidence>
<accession>G1KH35</accession>
<keyword evidence="3" id="KW-0158">Chromosome</keyword>
<evidence type="ECO:0000256" key="6">
    <source>
        <dbReference type="ARBA" id="ARBA00023242"/>
    </source>
</evidence>
<dbReference type="PANTHER" id="PTHR33905:SF1">
    <property type="entry name" value="CST COMPLEX SUBUNIT TEN1"/>
    <property type="match status" value="1"/>
</dbReference>
<evidence type="ECO:0000313" key="11">
    <source>
        <dbReference type="Ensembl" id="ENSACAP00000007662.3"/>
    </source>
</evidence>
<dbReference type="PANTHER" id="PTHR33905">
    <property type="entry name" value="CST COMPLEX SUBUNIT TEN1"/>
    <property type="match status" value="1"/>
</dbReference>
<reference evidence="11" key="3">
    <citation type="submission" date="2025-09" db="UniProtKB">
        <authorList>
            <consortium name="Ensembl"/>
        </authorList>
    </citation>
    <scope>IDENTIFICATION</scope>
</reference>
<gene>
    <name evidence="11" type="primary">TEN1</name>
</gene>
<dbReference type="Bgee" id="ENSACAG00000007837">
    <property type="expression patterns" value="Expressed in adrenal gland and 12 other cell types or tissues"/>
</dbReference>
<evidence type="ECO:0000256" key="9">
    <source>
        <dbReference type="ARBA" id="ARBA00078215"/>
    </source>
</evidence>
<dbReference type="InParanoid" id="G1KH35"/>
<reference evidence="11 12" key="1">
    <citation type="submission" date="2009-12" db="EMBL/GenBank/DDBJ databases">
        <title>The Genome Sequence of Anolis carolinensis (Green Anole Lizard).</title>
        <authorList>
            <consortium name="The Genome Sequencing Platform"/>
            <person name="Di Palma F."/>
            <person name="Alfoldi J."/>
            <person name="Heiman D."/>
            <person name="Young S."/>
            <person name="Grabherr M."/>
            <person name="Johnson J."/>
            <person name="Lander E.S."/>
            <person name="Lindblad-Toh K."/>
        </authorList>
    </citation>
    <scope>NUCLEOTIDE SEQUENCE [LARGE SCALE GENOMIC DNA]</scope>
    <source>
        <strain evidence="11 12">JBL SC #1</strain>
    </source>
</reference>
<dbReference type="InterPro" id="IPR029146">
    <property type="entry name" value="Ten1_animal_plant"/>
</dbReference>
<sequence length="125" mass="14095">MLPAAGTYHFPWEIKSVPEGKTLRTFGRLQSYDMISSQAIITAQHASVQHCIWVCTKFVEPFQAHLGSLYLVLGETECGEGENVLIKARIFTCVEGMNLQLLEKAVDEQRKYFQERMKNPGGNTS</sequence>
<protein>
    <recommendedName>
        <fullName evidence="8">CST complex subunit TEN1</fullName>
    </recommendedName>
    <alternativeName>
        <fullName evidence="10">Protein telomeric pathways with STN1 homolog</fullName>
    </alternativeName>
    <alternativeName>
        <fullName evidence="9">Telomere length regulation protein TEN1 homolog</fullName>
    </alternativeName>
</protein>
<comment type="similarity">
    <text evidence="7">Belongs to the TEN1 family.</text>
</comment>
<dbReference type="Pfam" id="PF15490">
    <property type="entry name" value="Ten1_2"/>
    <property type="match status" value="1"/>
</dbReference>
<keyword evidence="4" id="KW-0779">Telomere</keyword>
<dbReference type="KEGG" id="acs:100562538"/>
<comment type="subcellular location">
    <subcellularLocation>
        <location evidence="2">Chromosome</location>
        <location evidence="2">Telomere</location>
    </subcellularLocation>
    <subcellularLocation>
        <location evidence="1">Nucleus</location>
    </subcellularLocation>
</comment>
<dbReference type="RefSeq" id="XP_008102609.1">
    <property type="nucleotide sequence ID" value="XM_008104402.2"/>
</dbReference>
<dbReference type="CTD" id="100134934"/>
<dbReference type="eggNOG" id="ENOG502S4ES">
    <property type="taxonomic scope" value="Eukaryota"/>
</dbReference>
<dbReference type="GeneTree" id="ENSGT00390000017589"/>
<keyword evidence="12" id="KW-1185">Reference proteome</keyword>
<keyword evidence="5" id="KW-0238">DNA-binding</keyword>
<reference evidence="11" key="2">
    <citation type="submission" date="2025-08" db="UniProtKB">
        <authorList>
            <consortium name="Ensembl"/>
        </authorList>
    </citation>
    <scope>IDENTIFICATION</scope>
</reference>
<dbReference type="FunFam" id="2.40.50.140:FF:000203">
    <property type="entry name" value="TEN1 subunit of CST complex"/>
    <property type="match status" value="1"/>
</dbReference>
<dbReference type="STRING" id="28377.ENSACAP00000007662"/>
<dbReference type="GO" id="GO:1990879">
    <property type="term" value="C:CST complex"/>
    <property type="evidence" value="ECO:0000318"/>
    <property type="project" value="GO_Central"/>
</dbReference>
<organism evidence="11 12">
    <name type="scientific">Anolis carolinensis</name>
    <name type="common">Green anole</name>
    <name type="synonym">American chameleon</name>
    <dbReference type="NCBI Taxonomy" id="28377"/>
    <lineage>
        <taxon>Eukaryota</taxon>
        <taxon>Metazoa</taxon>
        <taxon>Chordata</taxon>
        <taxon>Craniata</taxon>
        <taxon>Vertebrata</taxon>
        <taxon>Euteleostomi</taxon>
        <taxon>Lepidosauria</taxon>
        <taxon>Squamata</taxon>
        <taxon>Bifurcata</taxon>
        <taxon>Unidentata</taxon>
        <taxon>Episquamata</taxon>
        <taxon>Toxicofera</taxon>
        <taxon>Iguania</taxon>
        <taxon>Dactyloidae</taxon>
        <taxon>Anolis</taxon>
    </lineage>
</organism>
<dbReference type="GeneID" id="100562538"/>
<dbReference type="GO" id="GO:0005654">
    <property type="term" value="C:nucleoplasm"/>
    <property type="evidence" value="ECO:0007669"/>
    <property type="project" value="Ensembl"/>
</dbReference>
<name>G1KH35_ANOCA</name>
<dbReference type="HOGENOM" id="CLU_139244_0_0_1"/>
<dbReference type="GO" id="GO:0010521">
    <property type="term" value="F:telomerase inhibitor activity"/>
    <property type="evidence" value="ECO:0000318"/>
    <property type="project" value="GO_Central"/>
</dbReference>
<dbReference type="GO" id="GO:0032211">
    <property type="term" value="P:negative regulation of telomere maintenance via telomerase"/>
    <property type="evidence" value="ECO:0000318"/>
    <property type="project" value="GO_Central"/>
</dbReference>
<evidence type="ECO:0000256" key="8">
    <source>
        <dbReference type="ARBA" id="ARBA00068173"/>
    </source>
</evidence>
<dbReference type="GO" id="GO:0003697">
    <property type="term" value="F:single-stranded DNA binding"/>
    <property type="evidence" value="ECO:0007669"/>
    <property type="project" value="InterPro"/>
</dbReference>
<evidence type="ECO:0000313" key="12">
    <source>
        <dbReference type="Proteomes" id="UP000001646"/>
    </source>
</evidence>
<dbReference type="Gene3D" id="2.40.50.140">
    <property type="entry name" value="Nucleic acid-binding proteins"/>
    <property type="match status" value="1"/>
</dbReference>
<dbReference type="GO" id="GO:0042162">
    <property type="term" value="F:telomeric DNA binding"/>
    <property type="evidence" value="ECO:0000318"/>
    <property type="project" value="GO_Central"/>
</dbReference>
<evidence type="ECO:0000256" key="2">
    <source>
        <dbReference type="ARBA" id="ARBA00004574"/>
    </source>
</evidence>
<keyword evidence="6" id="KW-0539">Nucleus</keyword>
<evidence type="ECO:0000256" key="1">
    <source>
        <dbReference type="ARBA" id="ARBA00004123"/>
    </source>
</evidence>
<dbReference type="Proteomes" id="UP000001646">
    <property type="component" value="Chromosome 2"/>
</dbReference>
<evidence type="ECO:0000256" key="10">
    <source>
        <dbReference type="ARBA" id="ARBA00079840"/>
    </source>
</evidence>
<dbReference type="RefSeq" id="XP_003217247.1">
    <property type="nucleotide sequence ID" value="XM_003217199.3"/>
</dbReference>
<dbReference type="AlphaFoldDB" id="G1KH35"/>
<evidence type="ECO:0000256" key="7">
    <source>
        <dbReference type="ARBA" id="ARBA00061044"/>
    </source>
</evidence>
<dbReference type="InterPro" id="IPR012340">
    <property type="entry name" value="NA-bd_OB-fold"/>
</dbReference>